<dbReference type="PIRSF" id="PIRSF034586">
    <property type="entry name" value="Vir_effector_SfrC"/>
    <property type="match status" value="1"/>
</dbReference>
<dbReference type="Proteomes" id="UP001212189">
    <property type="component" value="Chromosome"/>
</dbReference>
<keyword evidence="2" id="KW-1185">Reference proteome</keyword>
<evidence type="ECO:0000313" key="2">
    <source>
        <dbReference type="Proteomes" id="UP001212189"/>
    </source>
</evidence>
<dbReference type="InterPro" id="IPR017030">
    <property type="entry name" value="Vir_effector_SfrC"/>
</dbReference>
<proteinExistence type="predicted"/>
<dbReference type="Pfam" id="PF10139">
    <property type="entry name" value="Virul_Fac"/>
    <property type="match status" value="1"/>
</dbReference>
<gene>
    <name evidence="1" type="ORF">O6P33_12250</name>
</gene>
<sequence>MSTQTLTAKQNELVAKWKAIYQGSEQALNWIESVRDSAATVDAQADSLNIELYQALNLARSFEHVASTPMALGFFGLSQAGKSYLISSLAADGQGQLETEVDGKQRLNFIDHFNPTGEGAEATGLVTRFTYQEHAIKDPSYPLQLRLFREIDIAMILANAWFNDFDQEHVEYQVTEEVIEQTLSRYEQLNTQQPQPQRPAVSAADVVALLDYMNATSKKISSKLGAYYWPRLIKIIPYLTLEERADVFSVLWGKQPLLSNTYIQLGKTLAALGGAQTAYAPISAVVEEKDGANYKQSKDFNIMNVNTLNLLSTAQDPLIQVRPSRDGQLQNAVAVSTAELAALTAEMIFPLASTPQNEIVKQIDLLDFPGYRTRQQLRGIAYQDEQGAVDNSKLIVQLFLRGKVAYLFERYTVSQEMSALVMCTTSDMQSEVNTVGGVLTEWVNKTQGATPQERDNRCGLFWAITKMDKSIDTTLAGNDDNIAASCEGLMKKTILERFGNLAWMQEWDTRGSFNNTFLVRKPRIENTFIDMDARGNEVQVRSNKVEKLQLFREEFVRTDTVIQHIASPGEAFDAVLALNDGGIGRFSAHLNSIADISFKLTRIDEQWQQLQHKLVTKLQHWQLKEGSDALKEKQAVANRVGGYLKENISSISELLHHMKVPDHTLRNIYLSGVYNVDAQASVEEQETIAEPEFDFFSQETVVTAPVVPSNTHTAEYFFAKAAISAWISHLKAFAERKELLATLSTSSLVLTPEIAEKLVNEIISASYRYKLQDKLTESLLVYQGAMANRREQTVEKNVLTVQLALQDFVAWFGNLDKPAEQREERLLGANRAGQVFDFYSQSTFADLPTLPELSMSEDKQVEQELFDWISAFIRATVANAGGHDENAITLEQNNALGVVLEKFEARIA</sequence>
<evidence type="ECO:0000313" key="1">
    <source>
        <dbReference type="EMBL" id="WBE25109.1"/>
    </source>
</evidence>
<dbReference type="EMBL" id="CP114976">
    <property type="protein sequence ID" value="WBE25109.1"/>
    <property type="molecule type" value="Genomic_DNA"/>
</dbReference>
<protein>
    <submittedName>
        <fullName evidence="1">Virulence factor SrfC family protein</fullName>
    </submittedName>
</protein>
<dbReference type="RefSeq" id="WP_269818054.1">
    <property type="nucleotide sequence ID" value="NZ_CP114976.1"/>
</dbReference>
<organism evidence="1 2">
    <name type="scientific">Denitrificimonas caeni</name>
    <dbReference type="NCBI Taxonomy" id="521720"/>
    <lineage>
        <taxon>Bacteria</taxon>
        <taxon>Pseudomonadati</taxon>
        <taxon>Pseudomonadota</taxon>
        <taxon>Gammaproteobacteria</taxon>
        <taxon>Pseudomonadales</taxon>
        <taxon>Pseudomonadaceae</taxon>
        <taxon>Denitrificimonas</taxon>
    </lineage>
</organism>
<dbReference type="KEGG" id="dce:O6P33_12250"/>
<dbReference type="AlphaFoldDB" id="A0AAE9VSP3"/>
<accession>A0AAE9VSP3</accession>
<reference evidence="1 2" key="1">
    <citation type="submission" date="2022-12" db="EMBL/GenBank/DDBJ databases">
        <title>Coexistence and Characterization of a Novel Tigecycline Resistance gene tet(X) variant and blaNDM-1 in a Pseudomonas caeni Isolate of Chicken Origin.</title>
        <authorList>
            <person name="Lu X."/>
            <person name="Zhang L."/>
            <person name="Li R."/>
            <person name="Wang Z."/>
        </authorList>
    </citation>
    <scope>NUCLEOTIDE SEQUENCE [LARGE SCALE GENOMIC DNA]</scope>
    <source>
        <strain evidence="1 2">CE14</strain>
    </source>
</reference>
<name>A0AAE9VSP3_9GAMM</name>